<accession>A0A6A5QEC9</accession>
<dbReference type="Pfam" id="PF02518">
    <property type="entry name" value="HATPase_c"/>
    <property type="match status" value="1"/>
</dbReference>
<dbReference type="InterPro" id="IPR050956">
    <property type="entry name" value="2C_system_His_kinase"/>
</dbReference>
<dbReference type="Pfam" id="PF00072">
    <property type="entry name" value="Response_reg"/>
    <property type="match status" value="1"/>
</dbReference>
<dbReference type="GO" id="GO:0000155">
    <property type="term" value="F:phosphorelay sensor kinase activity"/>
    <property type="evidence" value="ECO:0007669"/>
    <property type="project" value="InterPro"/>
</dbReference>
<evidence type="ECO:0000256" key="1">
    <source>
        <dbReference type="ARBA" id="ARBA00022553"/>
    </source>
</evidence>
<organism evidence="5 6">
    <name type="scientific">Ampelomyces quisqualis</name>
    <name type="common">Powdery mildew agent</name>
    <dbReference type="NCBI Taxonomy" id="50730"/>
    <lineage>
        <taxon>Eukaryota</taxon>
        <taxon>Fungi</taxon>
        <taxon>Dikarya</taxon>
        <taxon>Ascomycota</taxon>
        <taxon>Pezizomycotina</taxon>
        <taxon>Dothideomycetes</taxon>
        <taxon>Pleosporomycetidae</taxon>
        <taxon>Pleosporales</taxon>
        <taxon>Pleosporineae</taxon>
        <taxon>Phaeosphaeriaceae</taxon>
        <taxon>Ampelomyces</taxon>
    </lineage>
</organism>
<dbReference type="SMART" id="SM00388">
    <property type="entry name" value="HisKA"/>
    <property type="match status" value="1"/>
</dbReference>
<sequence length="948" mass="104811">MSAAPPGPCTNRESDTARDWTAALPQTDHVRFFKSVDWAKTALGPTRQWGTALRMYTAMVMSDSRAATLYWGPDRIAVYNASFVPLAAGAHPLLMGQSFAFGFPELDPFIRPLFEEGRRSGQAQDVIEAPMMVQRNGYTEETFFTGNFTPIRGVDGDIDGFYNALFEVTAQKISDRRKDMLNILTTPDTLTSDAVYAHIIASMAMDPLDLPMAILHEANTEAERGKTILRVRGQLGIPNGHTLLQDSQDLEAAAGIMPLCRQATAGRVLTTPDERFDGVEWLGFAQVPHTIVTVALSTHNRLFGFLTIGTNPYRPYDATCNQFIKDLAGTASNLLASALDADNLRREQQQLQSDLEFSNMKIRHLVEHASVGMAHARPNGRLIWANDKFLTLASISAEKDDAAESIFELFSQDNQHKAHEVWTKIFNGENHVSAEFRLKQMFSPPTGSPEPAHIQLLAFPFQEHGIAVSGMVCVTEISHLKWAERWQARIAQDARDAKRQQEAFIDVVSHEMRNPLSAIVHCADSISMSLDDVREKGDISSMLPESVLDALTANVSAASVILDCCKHQKRIIDDVLTLSRLEATLLSVKPSAVNPAELINSVIAMFDKELQSKAIMPKVTAEPSIADLRIDHLHLDPSRVTQIFINLLTNAIKFMKADGEKTLSVHYGATLTPPRTTDNTSIFSQEVHWAPKGLNASDDVNNAEWGNGEVVYLTFSLSDSGIGMSPDELDNIFQRFQQANVTTHVTYGGSGLGLYISKELTERMAGEIGVMSRPNKGSTFVFYIKTRRSISKPASNRLLLQRLPSDPITTLASPRLRVLLVEDNLINQQVLQKHLSRCNCDVEVANHGVEALDILCKPLVRFDVICMDVQMPTMDGLTCTREVRRLEGMGELEGRIPIIAVTANVRQEQIEDAITAGADRVMQKPFKAKHLVDLMRELTGGGDAKTNV</sequence>
<dbReference type="PROSITE" id="PS50109">
    <property type="entry name" value="HIS_KIN"/>
    <property type="match status" value="1"/>
</dbReference>
<dbReference type="PANTHER" id="PTHR43719">
    <property type="entry name" value="TWO-COMPONENT HISTIDINE KINASE"/>
    <property type="match status" value="1"/>
</dbReference>
<dbReference type="Gene3D" id="3.30.450.20">
    <property type="entry name" value="PAS domain"/>
    <property type="match status" value="2"/>
</dbReference>
<dbReference type="SUPFAM" id="SSF52172">
    <property type="entry name" value="CheY-like"/>
    <property type="match status" value="1"/>
</dbReference>
<keyword evidence="6" id="KW-1185">Reference proteome</keyword>
<dbReference type="InterPro" id="IPR001789">
    <property type="entry name" value="Sig_transdc_resp-reg_receiver"/>
</dbReference>
<dbReference type="InterPro" id="IPR005467">
    <property type="entry name" value="His_kinase_dom"/>
</dbReference>
<dbReference type="Pfam" id="PF00512">
    <property type="entry name" value="HisKA"/>
    <property type="match status" value="1"/>
</dbReference>
<evidence type="ECO:0000256" key="2">
    <source>
        <dbReference type="PROSITE-ProRule" id="PRU00169"/>
    </source>
</evidence>
<dbReference type="PANTHER" id="PTHR43719:SF31">
    <property type="entry name" value="HISTIDINE KINASE"/>
    <property type="match status" value="1"/>
</dbReference>
<dbReference type="InterPro" id="IPR035965">
    <property type="entry name" value="PAS-like_dom_sf"/>
</dbReference>
<dbReference type="SMART" id="SM00448">
    <property type="entry name" value="REC"/>
    <property type="match status" value="1"/>
</dbReference>
<dbReference type="Proteomes" id="UP000800096">
    <property type="component" value="Unassembled WGS sequence"/>
</dbReference>
<proteinExistence type="predicted"/>
<feature type="modified residue" description="4-aspartylphosphate" evidence="2">
    <location>
        <position position="868"/>
    </location>
</feature>
<keyword evidence="1 2" id="KW-0597">Phosphoprotein</keyword>
<protein>
    <submittedName>
        <fullName evidence="5">Uncharacterized protein</fullName>
    </submittedName>
</protein>
<feature type="domain" description="Response regulatory" evidence="4">
    <location>
        <begin position="817"/>
        <end position="939"/>
    </location>
</feature>
<evidence type="ECO:0000313" key="6">
    <source>
        <dbReference type="Proteomes" id="UP000800096"/>
    </source>
</evidence>
<dbReference type="SUPFAM" id="SSF47384">
    <property type="entry name" value="Homodimeric domain of signal transducing histidine kinase"/>
    <property type="match status" value="1"/>
</dbReference>
<dbReference type="InterPro" id="IPR004358">
    <property type="entry name" value="Sig_transdc_His_kin-like_C"/>
</dbReference>
<evidence type="ECO:0000313" key="5">
    <source>
        <dbReference type="EMBL" id="KAF1913763.1"/>
    </source>
</evidence>
<dbReference type="InterPro" id="IPR036890">
    <property type="entry name" value="HATPase_C_sf"/>
</dbReference>
<dbReference type="CDD" id="cd17546">
    <property type="entry name" value="REC_hyHK_CKI1_RcsC-like"/>
    <property type="match status" value="1"/>
</dbReference>
<gene>
    <name evidence="5" type="ORF">BDU57DRAFT_558724</name>
</gene>
<dbReference type="Gene3D" id="1.10.287.130">
    <property type="match status" value="1"/>
</dbReference>
<dbReference type="OrthoDB" id="60033at2759"/>
<dbReference type="InterPro" id="IPR011006">
    <property type="entry name" value="CheY-like_superfamily"/>
</dbReference>
<dbReference type="EMBL" id="ML979138">
    <property type="protein sequence ID" value="KAF1913763.1"/>
    <property type="molecule type" value="Genomic_DNA"/>
</dbReference>
<name>A0A6A5QEC9_AMPQU</name>
<dbReference type="InterPro" id="IPR036097">
    <property type="entry name" value="HisK_dim/P_sf"/>
</dbReference>
<reference evidence="5" key="1">
    <citation type="journal article" date="2020" name="Stud. Mycol.">
        <title>101 Dothideomycetes genomes: a test case for predicting lifestyles and emergence of pathogens.</title>
        <authorList>
            <person name="Haridas S."/>
            <person name="Albert R."/>
            <person name="Binder M."/>
            <person name="Bloem J."/>
            <person name="Labutti K."/>
            <person name="Salamov A."/>
            <person name="Andreopoulos B."/>
            <person name="Baker S."/>
            <person name="Barry K."/>
            <person name="Bills G."/>
            <person name="Bluhm B."/>
            <person name="Cannon C."/>
            <person name="Castanera R."/>
            <person name="Culley D."/>
            <person name="Daum C."/>
            <person name="Ezra D."/>
            <person name="Gonzalez J."/>
            <person name="Henrissat B."/>
            <person name="Kuo A."/>
            <person name="Liang C."/>
            <person name="Lipzen A."/>
            <person name="Lutzoni F."/>
            <person name="Magnuson J."/>
            <person name="Mondo S."/>
            <person name="Nolan M."/>
            <person name="Ohm R."/>
            <person name="Pangilinan J."/>
            <person name="Park H.-J."/>
            <person name="Ramirez L."/>
            <person name="Alfaro M."/>
            <person name="Sun H."/>
            <person name="Tritt A."/>
            <person name="Yoshinaga Y."/>
            <person name="Zwiers L.-H."/>
            <person name="Turgeon B."/>
            <person name="Goodwin S."/>
            <person name="Spatafora J."/>
            <person name="Crous P."/>
            <person name="Grigoriev I."/>
        </authorList>
    </citation>
    <scope>NUCLEOTIDE SEQUENCE</scope>
    <source>
        <strain evidence="5">HMLAC05119</strain>
    </source>
</reference>
<dbReference type="AlphaFoldDB" id="A0A6A5QEC9"/>
<dbReference type="Gene3D" id="3.30.565.10">
    <property type="entry name" value="Histidine kinase-like ATPase, C-terminal domain"/>
    <property type="match status" value="1"/>
</dbReference>
<dbReference type="Gene3D" id="3.40.50.2300">
    <property type="match status" value="1"/>
</dbReference>
<dbReference type="SUPFAM" id="SSF55874">
    <property type="entry name" value="ATPase domain of HSP90 chaperone/DNA topoisomerase II/histidine kinase"/>
    <property type="match status" value="1"/>
</dbReference>
<dbReference type="InterPro" id="IPR003594">
    <property type="entry name" value="HATPase_dom"/>
</dbReference>
<dbReference type="SMART" id="SM00387">
    <property type="entry name" value="HATPase_c"/>
    <property type="match status" value="1"/>
</dbReference>
<dbReference type="PROSITE" id="PS50110">
    <property type="entry name" value="RESPONSE_REGULATORY"/>
    <property type="match status" value="1"/>
</dbReference>
<evidence type="ECO:0000259" key="4">
    <source>
        <dbReference type="PROSITE" id="PS50110"/>
    </source>
</evidence>
<feature type="domain" description="Histidine kinase" evidence="3">
    <location>
        <begin position="507"/>
        <end position="788"/>
    </location>
</feature>
<dbReference type="PRINTS" id="PR00344">
    <property type="entry name" value="BCTRLSENSOR"/>
</dbReference>
<evidence type="ECO:0000259" key="3">
    <source>
        <dbReference type="PROSITE" id="PS50109"/>
    </source>
</evidence>
<dbReference type="InterPro" id="IPR003661">
    <property type="entry name" value="HisK_dim/P_dom"/>
</dbReference>
<dbReference type="CDD" id="cd00082">
    <property type="entry name" value="HisKA"/>
    <property type="match status" value="1"/>
</dbReference>
<dbReference type="SUPFAM" id="SSF55785">
    <property type="entry name" value="PYP-like sensor domain (PAS domain)"/>
    <property type="match status" value="1"/>
</dbReference>